<comment type="caution">
    <text evidence="5">The sequence shown here is derived from an EMBL/GenBank/DDBJ whole genome shotgun (WGS) entry which is preliminary data.</text>
</comment>
<dbReference type="PIRSF" id="PIRSF000103">
    <property type="entry name" value="HIBADH"/>
    <property type="match status" value="1"/>
</dbReference>
<dbReference type="PANTHER" id="PTHR43580">
    <property type="entry name" value="OXIDOREDUCTASE GLYR1-RELATED"/>
    <property type="match status" value="1"/>
</dbReference>
<dbReference type="InterPro" id="IPR036291">
    <property type="entry name" value="NAD(P)-bd_dom_sf"/>
</dbReference>
<evidence type="ECO:0000256" key="2">
    <source>
        <dbReference type="ARBA" id="ARBA00023002"/>
    </source>
</evidence>
<dbReference type="Proteomes" id="UP001183615">
    <property type="component" value="Unassembled WGS sequence"/>
</dbReference>
<feature type="domain" description="NADPH-dependent reductive aminase-like C-terminal" evidence="4">
    <location>
        <begin position="165"/>
        <end position="289"/>
    </location>
</feature>
<dbReference type="InterPro" id="IPR051265">
    <property type="entry name" value="HIBADH-related_NP60_sf"/>
</dbReference>
<comment type="similarity">
    <text evidence="1">Belongs to the HIBADH-related family.</text>
</comment>
<evidence type="ECO:0000259" key="3">
    <source>
        <dbReference type="Pfam" id="PF03446"/>
    </source>
</evidence>
<gene>
    <name evidence="5" type="ORF">RM779_28415</name>
</gene>
<organism evidence="5 6">
    <name type="scientific">Streptomyces johnsoniae</name>
    <dbReference type="NCBI Taxonomy" id="3075532"/>
    <lineage>
        <taxon>Bacteria</taxon>
        <taxon>Bacillati</taxon>
        <taxon>Actinomycetota</taxon>
        <taxon>Actinomycetes</taxon>
        <taxon>Kitasatosporales</taxon>
        <taxon>Streptomycetaceae</taxon>
        <taxon>Streptomyces</taxon>
    </lineage>
</organism>
<name>A0ABU2SFE9_9ACTN</name>
<dbReference type="InterPro" id="IPR013328">
    <property type="entry name" value="6PGD_dom2"/>
</dbReference>
<reference evidence="6" key="1">
    <citation type="submission" date="2023-07" db="EMBL/GenBank/DDBJ databases">
        <title>30 novel species of actinomycetes from the DSMZ collection.</title>
        <authorList>
            <person name="Nouioui I."/>
        </authorList>
    </citation>
    <scope>NUCLEOTIDE SEQUENCE [LARGE SCALE GENOMIC DNA]</scope>
    <source>
        <strain evidence="6">DSM 41886</strain>
    </source>
</reference>
<dbReference type="SUPFAM" id="SSF51735">
    <property type="entry name" value="NAD(P)-binding Rossmann-fold domains"/>
    <property type="match status" value="1"/>
</dbReference>
<evidence type="ECO:0000259" key="4">
    <source>
        <dbReference type="Pfam" id="PF21761"/>
    </source>
</evidence>
<dbReference type="Gene3D" id="1.10.1040.10">
    <property type="entry name" value="N-(1-d-carboxylethyl)-l-norvaline Dehydrogenase, domain 2"/>
    <property type="match status" value="1"/>
</dbReference>
<dbReference type="Gene3D" id="3.40.50.720">
    <property type="entry name" value="NAD(P)-binding Rossmann-like Domain"/>
    <property type="match status" value="1"/>
</dbReference>
<sequence length="296" mass="31508">MAEDNRIPVTLIGLGSMGAALAEAFVGAGHPTTVWNRTAAKAEPLVAKGAVRAEAIGEAVAASDLVITCMTSYEATKQALEPAADALSGRTLITLNSGIPSHAREFAEWATGHGARFLDGAVKNVPQAVGLADTLIYYSGDKAVFDEYESTVKVLGGDTVFLGPDVDTAKLYEAAVGTTLLPALVGFFQGAAMLKKRGLEVSSMVPYSIKWLEMINSILPVLAEQIDSGDYSQAFSSIGLFHAAIDDEYQMGRDEDVDISWQAPMHDLLRRAVAEGHSEDNISALAEMFLKPEKKD</sequence>
<dbReference type="PANTHER" id="PTHR43580:SF2">
    <property type="entry name" value="CYTOKINE-LIKE NUCLEAR FACTOR N-PAC"/>
    <property type="match status" value="1"/>
</dbReference>
<dbReference type="EMBL" id="JAVREV010000020">
    <property type="protein sequence ID" value="MDT0446490.1"/>
    <property type="molecule type" value="Genomic_DNA"/>
</dbReference>
<dbReference type="InterPro" id="IPR015815">
    <property type="entry name" value="HIBADH-related"/>
</dbReference>
<evidence type="ECO:0000313" key="5">
    <source>
        <dbReference type="EMBL" id="MDT0446490.1"/>
    </source>
</evidence>
<dbReference type="InterPro" id="IPR006115">
    <property type="entry name" value="6PGDH_NADP-bd"/>
</dbReference>
<keyword evidence="6" id="KW-1185">Reference proteome</keyword>
<proteinExistence type="inferred from homology"/>
<accession>A0ABU2SFE9</accession>
<dbReference type="Pfam" id="PF21761">
    <property type="entry name" value="RedAm-like_C"/>
    <property type="match status" value="1"/>
</dbReference>
<dbReference type="Pfam" id="PF03446">
    <property type="entry name" value="NAD_binding_2"/>
    <property type="match status" value="1"/>
</dbReference>
<feature type="domain" description="6-phosphogluconate dehydrogenase NADP-binding" evidence="3">
    <location>
        <begin position="9"/>
        <end position="160"/>
    </location>
</feature>
<dbReference type="InterPro" id="IPR048666">
    <property type="entry name" value="RedAm-like_C"/>
</dbReference>
<evidence type="ECO:0000313" key="6">
    <source>
        <dbReference type="Proteomes" id="UP001183615"/>
    </source>
</evidence>
<dbReference type="RefSeq" id="WP_311620646.1">
    <property type="nucleotide sequence ID" value="NZ_JAVREV010000020.1"/>
</dbReference>
<keyword evidence="2" id="KW-0560">Oxidoreductase</keyword>
<evidence type="ECO:0000256" key="1">
    <source>
        <dbReference type="ARBA" id="ARBA00009080"/>
    </source>
</evidence>
<protein>
    <submittedName>
        <fullName evidence="5">NAD(P)-binding domain-containing protein</fullName>
    </submittedName>
</protein>